<dbReference type="GO" id="GO:0003723">
    <property type="term" value="F:RNA binding"/>
    <property type="evidence" value="ECO:0007669"/>
    <property type="project" value="InterPro"/>
</dbReference>
<proteinExistence type="predicted"/>
<evidence type="ECO:0000313" key="2">
    <source>
        <dbReference type="EMBL" id="GEU71921.1"/>
    </source>
</evidence>
<comment type="caution">
    <text evidence="2">The sequence shown here is derived from an EMBL/GenBank/DDBJ whole genome shotgun (WGS) entry which is preliminary data.</text>
</comment>
<dbReference type="InterPro" id="IPR000504">
    <property type="entry name" value="RRM_dom"/>
</dbReference>
<accession>A0A6L2MD82</accession>
<evidence type="ECO:0000259" key="1">
    <source>
        <dbReference type="Pfam" id="PF00076"/>
    </source>
</evidence>
<dbReference type="AlphaFoldDB" id="A0A6L2MD82"/>
<reference evidence="2" key="1">
    <citation type="journal article" date="2019" name="Sci. Rep.">
        <title>Draft genome of Tanacetum cinerariifolium, the natural source of mosquito coil.</title>
        <authorList>
            <person name="Yamashiro T."/>
            <person name="Shiraishi A."/>
            <person name="Satake H."/>
            <person name="Nakayama K."/>
        </authorList>
    </citation>
    <scope>NUCLEOTIDE SEQUENCE</scope>
</reference>
<organism evidence="2">
    <name type="scientific">Tanacetum cinerariifolium</name>
    <name type="common">Dalmatian daisy</name>
    <name type="synonym">Chrysanthemum cinerariifolium</name>
    <dbReference type="NCBI Taxonomy" id="118510"/>
    <lineage>
        <taxon>Eukaryota</taxon>
        <taxon>Viridiplantae</taxon>
        <taxon>Streptophyta</taxon>
        <taxon>Embryophyta</taxon>
        <taxon>Tracheophyta</taxon>
        <taxon>Spermatophyta</taxon>
        <taxon>Magnoliopsida</taxon>
        <taxon>eudicotyledons</taxon>
        <taxon>Gunneridae</taxon>
        <taxon>Pentapetalae</taxon>
        <taxon>asterids</taxon>
        <taxon>campanulids</taxon>
        <taxon>Asterales</taxon>
        <taxon>Asteraceae</taxon>
        <taxon>Asteroideae</taxon>
        <taxon>Anthemideae</taxon>
        <taxon>Anthemidinae</taxon>
        <taxon>Tanacetum</taxon>
    </lineage>
</organism>
<feature type="domain" description="RRM" evidence="1">
    <location>
        <begin position="187"/>
        <end position="232"/>
    </location>
</feature>
<dbReference type="Pfam" id="PF00076">
    <property type="entry name" value="RRM_1"/>
    <property type="match status" value="1"/>
</dbReference>
<protein>
    <recommendedName>
        <fullName evidence="1">RRM domain-containing protein</fullName>
    </recommendedName>
</protein>
<dbReference type="EMBL" id="BKCJ010006394">
    <property type="protein sequence ID" value="GEU71921.1"/>
    <property type="molecule type" value="Genomic_DNA"/>
</dbReference>
<dbReference type="InterPro" id="IPR035979">
    <property type="entry name" value="RBD_domain_sf"/>
</dbReference>
<dbReference type="Gene3D" id="3.30.70.330">
    <property type="match status" value="1"/>
</dbReference>
<gene>
    <name evidence="2" type="ORF">Tci_043899</name>
</gene>
<dbReference type="SUPFAM" id="SSF54928">
    <property type="entry name" value="RNA-binding domain, RBD"/>
    <property type="match status" value="1"/>
</dbReference>
<dbReference type="InterPro" id="IPR012677">
    <property type="entry name" value="Nucleotide-bd_a/b_plait_sf"/>
</dbReference>
<name>A0A6L2MD82_TANCI</name>
<sequence length="251" mass="28592">MDNARLAKEDRRRRTILASDLALFTRRDNMQDGTYTRSCKVRMASVNSVAAILENARHLIDNREVGVEQYQGMAEHQWLFVKGKFRVTLRGLEINVPECDSLYFRVHLGGRGGICLHFTFPIPRPGGIGYVVVVVVVRVKYFTKFGVVENAARIHNRQDGTYTRSCKGKFRVTLRGLEINVPECDLYEKLEKAFIGCGRYSDIDLMRGDRGKLTGVAVIDFINKASIRQALKVAREELHCEAFRSKVTPRH</sequence>